<dbReference type="EMBL" id="CBXI010000003">
    <property type="protein sequence ID" value="CDL90051.1"/>
    <property type="molecule type" value="Genomic_DNA"/>
</dbReference>
<feature type="binding site" evidence="8 12">
    <location>
        <position position="329"/>
    </location>
    <ligand>
        <name>substrate</name>
    </ligand>
</feature>
<feature type="binding site" evidence="8 13">
    <location>
        <position position="263"/>
    </location>
    <ligand>
        <name>Zn(2+)</name>
        <dbReference type="ChEBI" id="CHEBI:29105"/>
    </ligand>
</feature>
<sequence length="430" mass="47561">MIRLIKGNKQGRDDYLKLLNSRRTEVNSDVVKSVTKILNEIERRGDSALIEYTNKFDSKELNSQNILVTEDEIKDAYNKVDKKFIDSIKQAKKNIEKFHDKQKHNSFVLADEPGKIMGQRYIPLKRVGVYVPGGTAAYPSSVLMNITPAKIAGVDEIIMVTPVRENLDINPSVLVAADIAGADKIYKIGGAQAVAALAYGTETIPKVDKIVGPGNIYVATSKKLVYGEVDIDMIAGPSEILVIADETANPKFVAADLMSQAEHDKLASSALITTSFDIAEKVNKQIEIQIKDLDRKEIIEESLKNNGIIILVDNIKEAFEIGNEIAPEHLELCIKDPFSYLPCVRNAGSVFLGSYSPEPLGDYFAGPNHVLPTSGTARFYSPLSVDDFVKKSSYIYYSKEELQKVADNIMTIAEDEGLTAHRNSIYVRKN</sequence>
<evidence type="ECO:0000256" key="14">
    <source>
        <dbReference type="RuleBase" id="RU004175"/>
    </source>
</evidence>
<dbReference type="RefSeq" id="WP_017750728.1">
    <property type="nucleotide sequence ID" value="NZ_CBXI010000003.1"/>
</dbReference>
<dbReference type="GO" id="GO:0051287">
    <property type="term" value="F:NAD binding"/>
    <property type="evidence" value="ECO:0007669"/>
    <property type="project" value="InterPro"/>
</dbReference>
<comment type="cofactor">
    <cofactor evidence="8 13">
        <name>Zn(2+)</name>
        <dbReference type="ChEBI" id="CHEBI:29105"/>
    </cofactor>
    <text evidence="8 13">Binds 1 zinc ion per subunit.</text>
</comment>
<evidence type="ECO:0000256" key="2">
    <source>
        <dbReference type="ARBA" id="ARBA00010178"/>
    </source>
</evidence>
<feature type="binding site" evidence="8 11">
    <location>
        <position position="130"/>
    </location>
    <ligand>
        <name>NAD(+)</name>
        <dbReference type="ChEBI" id="CHEBI:57540"/>
    </ligand>
</feature>
<feature type="binding site" evidence="8 12">
    <location>
        <position position="362"/>
    </location>
    <ligand>
        <name>substrate</name>
    </ligand>
</feature>
<feature type="binding site" evidence="8 13">
    <location>
        <position position="362"/>
    </location>
    <ligand>
        <name>Zn(2+)</name>
        <dbReference type="ChEBI" id="CHEBI:29105"/>
    </ligand>
</feature>
<dbReference type="GO" id="GO:0004399">
    <property type="term" value="F:histidinol dehydrogenase activity"/>
    <property type="evidence" value="ECO:0007669"/>
    <property type="project" value="UniProtKB-UniRule"/>
</dbReference>
<dbReference type="GO" id="GO:0000105">
    <property type="term" value="P:L-histidine biosynthetic process"/>
    <property type="evidence" value="ECO:0007669"/>
    <property type="project" value="UniProtKB-UniRule"/>
</dbReference>
<evidence type="ECO:0000313" key="15">
    <source>
        <dbReference type="EMBL" id="CDL90051.1"/>
    </source>
</evidence>
<keyword evidence="6 8" id="KW-0560">Oxidoreductase</keyword>
<evidence type="ECO:0000256" key="12">
    <source>
        <dbReference type="PIRSR" id="PIRSR000099-3"/>
    </source>
</evidence>
<comment type="pathway">
    <text evidence="8">Amino-acid biosynthesis; L-histidine biosynthesis; L-histidine from 5-phospho-alpha-D-ribose 1-diphosphate: step 9/9.</text>
</comment>
<name>W6N1X5_CLOTY</name>
<keyword evidence="8 11" id="KW-0520">NAD</keyword>
<evidence type="ECO:0000256" key="1">
    <source>
        <dbReference type="ARBA" id="ARBA00003850"/>
    </source>
</evidence>
<evidence type="ECO:0000256" key="5">
    <source>
        <dbReference type="ARBA" id="ARBA00022833"/>
    </source>
</evidence>
<dbReference type="InterPro" id="IPR016161">
    <property type="entry name" value="Ald_DH/histidinol_DH"/>
</dbReference>
<feature type="binding site" evidence="8 13">
    <location>
        <position position="421"/>
    </location>
    <ligand>
        <name>Zn(2+)</name>
        <dbReference type="ChEBI" id="CHEBI:29105"/>
    </ligand>
</feature>
<dbReference type="NCBIfam" id="TIGR00069">
    <property type="entry name" value="hisD"/>
    <property type="match status" value="1"/>
</dbReference>
<dbReference type="InterPro" id="IPR012131">
    <property type="entry name" value="Hstdl_DH"/>
</dbReference>
<dbReference type="FunFam" id="3.40.50.1980:FF:000001">
    <property type="entry name" value="Histidinol dehydrogenase"/>
    <property type="match status" value="1"/>
</dbReference>
<dbReference type="PRINTS" id="PR00083">
    <property type="entry name" value="HOLDHDRGNASE"/>
</dbReference>
<evidence type="ECO:0000256" key="7">
    <source>
        <dbReference type="ARBA" id="ARBA00049489"/>
    </source>
</evidence>
<feature type="binding site" evidence="8 12">
    <location>
        <position position="238"/>
    </location>
    <ligand>
        <name>substrate</name>
    </ligand>
</feature>
<dbReference type="AlphaFoldDB" id="W6N1X5"/>
<dbReference type="GO" id="GO:0005829">
    <property type="term" value="C:cytosol"/>
    <property type="evidence" value="ECO:0007669"/>
    <property type="project" value="TreeGrafter"/>
</dbReference>
<comment type="similarity">
    <text evidence="2 8 9 14">Belongs to the histidinol dehydrogenase family.</text>
</comment>
<dbReference type="Gene3D" id="3.40.50.1980">
    <property type="entry name" value="Nitrogenase molybdenum iron protein domain"/>
    <property type="match status" value="2"/>
</dbReference>
<feature type="active site" description="Proton acceptor" evidence="8 10">
    <location>
        <position position="329"/>
    </location>
</feature>
<dbReference type="InterPro" id="IPR001692">
    <property type="entry name" value="Histidinol_DH_CS"/>
</dbReference>
<dbReference type="PIRSF" id="PIRSF000099">
    <property type="entry name" value="Histidinol_dh"/>
    <property type="match status" value="1"/>
</dbReference>
<evidence type="ECO:0000256" key="3">
    <source>
        <dbReference type="ARBA" id="ARBA00012965"/>
    </source>
</evidence>
<evidence type="ECO:0000256" key="11">
    <source>
        <dbReference type="PIRSR" id="PIRSR000099-2"/>
    </source>
</evidence>
<feature type="binding site" evidence="8 11">
    <location>
        <position position="192"/>
    </location>
    <ligand>
        <name>NAD(+)</name>
        <dbReference type="ChEBI" id="CHEBI:57540"/>
    </ligand>
</feature>
<dbReference type="EC" id="1.1.1.23" evidence="3 8"/>
<dbReference type="FunFam" id="3.40.50.1980:FF:000026">
    <property type="entry name" value="Histidinol dehydrogenase"/>
    <property type="match status" value="1"/>
</dbReference>
<protein>
    <recommendedName>
        <fullName evidence="3 8">Histidinol dehydrogenase</fullName>
        <shortName evidence="8">HDH</shortName>
        <ecNumber evidence="3 8">1.1.1.23</ecNumber>
    </recommendedName>
</protein>
<reference evidence="15 16" key="1">
    <citation type="journal article" date="2015" name="Genome Announc.">
        <title>Draft Genome Sequence of Clostridium tyrobutyricum Strain DIVETGP, Isolated from Cow's Milk for Grana Padano Production.</title>
        <authorList>
            <person name="Soggiu A."/>
            <person name="Piras C."/>
            <person name="Gaiarsa S."/>
            <person name="Sassera D."/>
            <person name="Roncada P."/>
            <person name="Bendixen E."/>
            <person name="Brasca M."/>
            <person name="Bonizzi L."/>
        </authorList>
    </citation>
    <scope>NUCLEOTIDE SEQUENCE [LARGE SCALE GENOMIC DNA]</scope>
    <source>
        <strain evidence="15 16">DIVETGP</strain>
    </source>
</reference>
<evidence type="ECO:0000256" key="10">
    <source>
        <dbReference type="PIRSR" id="PIRSR000099-1"/>
    </source>
</evidence>
<dbReference type="Gene3D" id="1.20.5.1300">
    <property type="match status" value="1"/>
</dbReference>
<dbReference type="PROSITE" id="PS00611">
    <property type="entry name" value="HISOL_DEHYDROGENASE"/>
    <property type="match status" value="1"/>
</dbReference>
<evidence type="ECO:0000256" key="4">
    <source>
        <dbReference type="ARBA" id="ARBA00022723"/>
    </source>
</evidence>
<dbReference type="GeneID" id="29418925"/>
<evidence type="ECO:0000256" key="13">
    <source>
        <dbReference type="PIRSR" id="PIRSR000099-4"/>
    </source>
</evidence>
<feature type="binding site" evidence="8 13">
    <location>
        <position position="260"/>
    </location>
    <ligand>
        <name>Zn(2+)</name>
        <dbReference type="ChEBI" id="CHEBI:29105"/>
    </ligand>
</feature>
<dbReference type="PANTHER" id="PTHR21256">
    <property type="entry name" value="HISTIDINOL DEHYDROGENASE HDH"/>
    <property type="match status" value="1"/>
</dbReference>
<evidence type="ECO:0000256" key="6">
    <source>
        <dbReference type="ARBA" id="ARBA00023002"/>
    </source>
</evidence>
<feature type="binding site" evidence="8 12">
    <location>
        <position position="416"/>
    </location>
    <ligand>
        <name>substrate</name>
    </ligand>
</feature>
<evidence type="ECO:0000256" key="8">
    <source>
        <dbReference type="HAMAP-Rule" id="MF_01024"/>
    </source>
</evidence>
<dbReference type="OrthoDB" id="9805269at2"/>
<dbReference type="Pfam" id="PF00815">
    <property type="entry name" value="Histidinol_dh"/>
    <property type="match status" value="1"/>
</dbReference>
<keyword evidence="5 8" id="KW-0862">Zinc</keyword>
<dbReference type="Proteomes" id="UP000019482">
    <property type="component" value="Unassembled WGS sequence"/>
</dbReference>
<evidence type="ECO:0000256" key="9">
    <source>
        <dbReference type="PIRNR" id="PIRNR000099"/>
    </source>
</evidence>
<comment type="caution">
    <text evidence="15">The sequence shown here is derived from an EMBL/GenBank/DDBJ whole genome shotgun (WGS) entry which is preliminary data.</text>
</comment>
<feature type="binding site" evidence="8 12">
    <location>
        <position position="263"/>
    </location>
    <ligand>
        <name>substrate</name>
    </ligand>
</feature>
<feature type="active site" description="Proton acceptor" evidence="8 10">
    <location>
        <position position="328"/>
    </location>
</feature>
<keyword evidence="16" id="KW-1185">Reference proteome</keyword>
<evidence type="ECO:0000313" key="16">
    <source>
        <dbReference type="Proteomes" id="UP000019482"/>
    </source>
</evidence>
<keyword evidence="4 8" id="KW-0479">Metal-binding</keyword>
<dbReference type="PANTHER" id="PTHR21256:SF2">
    <property type="entry name" value="HISTIDINE BIOSYNTHESIS TRIFUNCTIONAL PROTEIN"/>
    <property type="match status" value="1"/>
</dbReference>
<keyword evidence="8" id="KW-0368">Histidine biosynthesis</keyword>
<organism evidence="15 16">
    <name type="scientific">Clostridium tyrobutyricum DIVETGP</name>
    <dbReference type="NCBI Taxonomy" id="1408889"/>
    <lineage>
        <taxon>Bacteria</taxon>
        <taxon>Bacillati</taxon>
        <taxon>Bacillota</taxon>
        <taxon>Clostridia</taxon>
        <taxon>Eubacteriales</taxon>
        <taxon>Clostridiaceae</taxon>
        <taxon>Clostridium</taxon>
    </lineage>
</organism>
<feature type="binding site" evidence="8 12">
    <location>
        <position position="421"/>
    </location>
    <ligand>
        <name>substrate</name>
    </ligand>
</feature>
<gene>
    <name evidence="8" type="primary">hisD</name>
    <name evidence="15" type="ORF">CTDIVETGP_0121</name>
</gene>
<dbReference type="HAMAP" id="MF_01024">
    <property type="entry name" value="HisD"/>
    <property type="match status" value="1"/>
</dbReference>
<dbReference type="SUPFAM" id="SSF53720">
    <property type="entry name" value="ALDH-like"/>
    <property type="match status" value="1"/>
</dbReference>
<dbReference type="UniPathway" id="UPA00031">
    <property type="reaction ID" value="UER00014"/>
</dbReference>
<dbReference type="GO" id="GO:0008270">
    <property type="term" value="F:zinc ion binding"/>
    <property type="evidence" value="ECO:0007669"/>
    <property type="project" value="UniProtKB-UniRule"/>
</dbReference>
<dbReference type="CDD" id="cd06572">
    <property type="entry name" value="Histidinol_dh"/>
    <property type="match status" value="1"/>
</dbReference>
<dbReference type="InterPro" id="IPR022695">
    <property type="entry name" value="Histidinol_DH_monofunct"/>
</dbReference>
<comment type="function">
    <text evidence="1 8">Catalyzes the sequential NAD-dependent oxidations of L-histidinol to L-histidinaldehyde and then to L-histidine.</text>
</comment>
<comment type="catalytic activity">
    <reaction evidence="7 8">
        <text>L-histidinol + 2 NAD(+) + H2O = L-histidine + 2 NADH + 3 H(+)</text>
        <dbReference type="Rhea" id="RHEA:20641"/>
        <dbReference type="ChEBI" id="CHEBI:15377"/>
        <dbReference type="ChEBI" id="CHEBI:15378"/>
        <dbReference type="ChEBI" id="CHEBI:57540"/>
        <dbReference type="ChEBI" id="CHEBI:57595"/>
        <dbReference type="ChEBI" id="CHEBI:57699"/>
        <dbReference type="ChEBI" id="CHEBI:57945"/>
        <dbReference type="EC" id="1.1.1.23"/>
    </reaction>
</comment>
<keyword evidence="8" id="KW-0028">Amino-acid biosynthesis</keyword>
<accession>W6N1X5</accession>
<proteinExistence type="inferred from homology"/>
<feature type="binding site" evidence="8 11">
    <location>
        <position position="215"/>
    </location>
    <ligand>
        <name>NAD(+)</name>
        <dbReference type="ChEBI" id="CHEBI:57540"/>
    </ligand>
</feature>
<feature type="binding site" evidence="8 12">
    <location>
        <position position="260"/>
    </location>
    <ligand>
        <name>substrate</name>
    </ligand>
</feature>